<feature type="compositionally biased region" description="Polar residues" evidence="1">
    <location>
        <begin position="9"/>
        <end position="25"/>
    </location>
</feature>
<evidence type="ECO:0000313" key="2">
    <source>
        <dbReference type="EMBL" id="KAK7694624.1"/>
    </source>
</evidence>
<comment type="caution">
    <text evidence="2">The sequence shown here is derived from an EMBL/GenBank/DDBJ whole genome shotgun (WGS) entry which is preliminary data.</text>
</comment>
<dbReference type="EMBL" id="JASBNA010000002">
    <property type="protein sequence ID" value="KAK7694624.1"/>
    <property type="molecule type" value="Genomic_DNA"/>
</dbReference>
<dbReference type="Proteomes" id="UP001385951">
    <property type="component" value="Unassembled WGS sequence"/>
</dbReference>
<evidence type="ECO:0000313" key="3">
    <source>
        <dbReference type="Proteomes" id="UP001385951"/>
    </source>
</evidence>
<accession>A0AAW0GU81</accession>
<gene>
    <name evidence="2" type="ORF">QCA50_001811</name>
</gene>
<name>A0AAW0GU81_9APHY</name>
<organism evidence="2 3">
    <name type="scientific">Cerrena zonata</name>
    <dbReference type="NCBI Taxonomy" id="2478898"/>
    <lineage>
        <taxon>Eukaryota</taxon>
        <taxon>Fungi</taxon>
        <taxon>Dikarya</taxon>
        <taxon>Basidiomycota</taxon>
        <taxon>Agaricomycotina</taxon>
        <taxon>Agaricomycetes</taxon>
        <taxon>Polyporales</taxon>
        <taxon>Cerrenaceae</taxon>
        <taxon>Cerrena</taxon>
    </lineage>
</organism>
<proteinExistence type="predicted"/>
<protein>
    <submittedName>
        <fullName evidence="2">Uncharacterized protein</fullName>
    </submittedName>
</protein>
<dbReference type="AlphaFoldDB" id="A0AAW0GU81"/>
<evidence type="ECO:0000256" key="1">
    <source>
        <dbReference type="SAM" id="MobiDB-lite"/>
    </source>
</evidence>
<feature type="region of interest" description="Disordered" evidence="1">
    <location>
        <begin position="1"/>
        <end position="36"/>
    </location>
</feature>
<reference evidence="2 3" key="1">
    <citation type="submission" date="2022-09" db="EMBL/GenBank/DDBJ databases">
        <authorList>
            <person name="Palmer J.M."/>
        </authorList>
    </citation>
    <scope>NUCLEOTIDE SEQUENCE [LARGE SCALE GENOMIC DNA]</scope>
    <source>
        <strain evidence="2 3">DSM 7382</strain>
    </source>
</reference>
<sequence>MDDDDASRISGSLSNPDEVQTPSTELENDERDNIAGPDLALRQSLKGLYELYKLQYGKAADEDAIRQSFLRIAEEASS</sequence>
<keyword evidence="3" id="KW-1185">Reference proteome</keyword>